<dbReference type="Proteomes" id="UP000235371">
    <property type="component" value="Unassembled WGS sequence"/>
</dbReference>
<feature type="region of interest" description="Disordered" evidence="1">
    <location>
        <begin position="398"/>
        <end position="449"/>
    </location>
</feature>
<dbReference type="STRING" id="1095630.A0A2J6TST5"/>
<sequence>MPTYHIHDTTVKLCVWDPDQPPKRCIGRQRTGGPYTYPPPPYGRDVEPLKEQHEGVEFLGSDMPFWIVNAGHDLFFKTRQTSSAITKPSVERRQEEPVPAKEDHKNPDIQPTKELQSSAHDFHNDDGDSVLSSISSSMFADSSPLETEESAPQDASSVRNGNRRGCVQRKPKSLPQLVQGTVSKPITTAIPVMVELSLSKNSFMESIITNDTQDICVNVFFNGEFASSRVFRSHTAELLTAEQKDQFFGGRKIDTHLEVPWVILPVTNDDTSPSEKSHESSSFEDRWDKVNKLLLQEAREWGRVGKYKMLRSPVGEYLAELSKKSVPQNIKNSGTVGRQGGIIDVVISVGRSITVPQWIDIIKPRRKLPEYICAKSQQLFVVPEELKPQDKAQIVAEFEREENNRESDSITKQEPRRHNSDDGYYFSTVNTRKVPLKDSTDESTPTPSMLVGQSMELQEDPPSSQPLALVTSSAQLKRGGSLPAMHSSMPRSAMKNKDTARPTTPTQPRHPNKPKVTPQKSYKGPTPSPKGQKQNPWEYIPFDADKSVTYSTRSKRSKSIPASSPDNLRGQELVDNYLTLRNRQLETLPSTPFECLPHPEPFGDGISFTPGVSSEMDSSPCRPSTRSDQQPSSMLHEAEDMSKEDRLGLDGAGDARKRKSDSSIASENTPTRSSKRKRGPSGSRNTSLGSSESPPILHPKSAKRTNMVSKDNKVSSRIPRLEQEACDQPTMDVKGSQAQEEFMGPLKKSRASQPQEPADKKQRRHSGAMSARELSSLLTPHKPATGVNASFGASFAETSSTRSTRNLTARQEKVISELKAERLQFNLPKVTATYKKPALVITGVNSTTHKITTQTPVQNPLETSRNKRSEPTPDTDESQTAKCRTAKGRFAKAKKPGQAVSKNMKRGQEGVEASMTPLSTTQETVKVQGQKMMPTQSDTKVQADQPNDESIAMPISYDNFWRNFGESLEKPEVGSSMKLKLDVDPGVANVRNSKPHPRSHRGMNTPTPTSPAVTIPKDLETPISSAHTISSSATMKYTAGTRSTTSFRKVLTPTPALPVPQISADLPNPASREPLDPRPNPVQSSRPRRPASGPITVATTPSASTPGSRQPLSSSPKVFPRPGSRRSASGPITFATSTPTGRLFSTAQESRPPRPSKSADLAWKPNSLCADSVVSYATEKMAKKWSDKEYVSRSGCAYRGTMAEKETPFRASGILMGVRFVLGVGTREGEDESGMKE</sequence>
<dbReference type="GeneID" id="36578751"/>
<keyword evidence="3" id="KW-1185">Reference proteome</keyword>
<feature type="compositionally biased region" description="Polar residues" evidence="1">
    <location>
        <begin position="796"/>
        <end position="807"/>
    </location>
</feature>
<feature type="compositionally biased region" description="Basic and acidic residues" evidence="1">
    <location>
        <begin position="636"/>
        <end position="648"/>
    </location>
</feature>
<feature type="compositionally biased region" description="Basic residues" evidence="1">
    <location>
        <begin position="884"/>
        <end position="895"/>
    </location>
</feature>
<evidence type="ECO:0000313" key="2">
    <source>
        <dbReference type="EMBL" id="PMD66076.1"/>
    </source>
</evidence>
<feature type="region of interest" description="Disordered" evidence="1">
    <location>
        <begin position="85"/>
        <end position="173"/>
    </location>
</feature>
<feature type="compositionally biased region" description="Polar residues" evidence="1">
    <location>
        <begin position="851"/>
        <end position="863"/>
    </location>
</feature>
<dbReference type="AlphaFoldDB" id="A0A2J6TST5"/>
<accession>A0A2J6TST5</accession>
<feature type="region of interest" description="Disordered" evidence="1">
    <location>
        <begin position="988"/>
        <end position="1014"/>
    </location>
</feature>
<feature type="region of interest" description="Disordered" evidence="1">
    <location>
        <begin position="590"/>
        <end position="807"/>
    </location>
</feature>
<evidence type="ECO:0000256" key="1">
    <source>
        <dbReference type="SAM" id="MobiDB-lite"/>
    </source>
</evidence>
<feature type="region of interest" description="Disordered" evidence="1">
    <location>
        <begin position="1046"/>
        <end position="1162"/>
    </location>
</feature>
<evidence type="ECO:0000313" key="3">
    <source>
        <dbReference type="Proteomes" id="UP000235371"/>
    </source>
</evidence>
<feature type="compositionally biased region" description="Polar residues" evidence="1">
    <location>
        <begin position="662"/>
        <end position="671"/>
    </location>
</feature>
<protein>
    <submittedName>
        <fullName evidence="2">Uncharacterized protein</fullName>
    </submittedName>
</protein>
<dbReference type="InParanoid" id="A0A2J6TST5"/>
<feature type="region of interest" description="Disordered" evidence="1">
    <location>
        <begin position="550"/>
        <end position="569"/>
    </location>
</feature>
<dbReference type="OrthoDB" id="3556832at2759"/>
<organism evidence="2 3">
    <name type="scientific">Hyaloscypha bicolor E</name>
    <dbReference type="NCBI Taxonomy" id="1095630"/>
    <lineage>
        <taxon>Eukaryota</taxon>
        <taxon>Fungi</taxon>
        <taxon>Dikarya</taxon>
        <taxon>Ascomycota</taxon>
        <taxon>Pezizomycotina</taxon>
        <taxon>Leotiomycetes</taxon>
        <taxon>Helotiales</taxon>
        <taxon>Hyaloscyphaceae</taxon>
        <taxon>Hyaloscypha</taxon>
        <taxon>Hyaloscypha bicolor</taxon>
    </lineage>
</organism>
<reference evidence="2 3" key="1">
    <citation type="submission" date="2016-04" db="EMBL/GenBank/DDBJ databases">
        <title>A degradative enzymes factory behind the ericoid mycorrhizal symbiosis.</title>
        <authorList>
            <consortium name="DOE Joint Genome Institute"/>
            <person name="Martino E."/>
            <person name="Morin E."/>
            <person name="Grelet G."/>
            <person name="Kuo A."/>
            <person name="Kohler A."/>
            <person name="Daghino S."/>
            <person name="Barry K."/>
            <person name="Choi C."/>
            <person name="Cichocki N."/>
            <person name="Clum A."/>
            <person name="Copeland A."/>
            <person name="Hainaut M."/>
            <person name="Haridas S."/>
            <person name="Labutti K."/>
            <person name="Lindquist E."/>
            <person name="Lipzen A."/>
            <person name="Khouja H.-R."/>
            <person name="Murat C."/>
            <person name="Ohm R."/>
            <person name="Olson A."/>
            <person name="Spatafora J."/>
            <person name="Veneault-Fourrey C."/>
            <person name="Henrissat B."/>
            <person name="Grigoriev I."/>
            <person name="Martin F."/>
            <person name="Perotto S."/>
        </authorList>
    </citation>
    <scope>NUCLEOTIDE SEQUENCE [LARGE SCALE GENOMIC DNA]</scope>
    <source>
        <strain evidence="2 3">E</strain>
    </source>
</reference>
<feature type="compositionally biased region" description="Polar residues" evidence="1">
    <location>
        <begin position="1134"/>
        <end position="1149"/>
    </location>
</feature>
<feature type="region of interest" description="Disordered" evidence="1">
    <location>
        <begin position="479"/>
        <end position="541"/>
    </location>
</feature>
<feature type="compositionally biased region" description="Basic and acidic residues" evidence="1">
    <location>
        <begin position="89"/>
        <end position="107"/>
    </location>
</feature>
<dbReference type="EMBL" id="KZ613745">
    <property type="protein sequence ID" value="PMD66076.1"/>
    <property type="molecule type" value="Genomic_DNA"/>
</dbReference>
<proteinExistence type="predicted"/>
<name>A0A2J6TST5_9HELO</name>
<gene>
    <name evidence="2" type="ORF">K444DRAFT_162106</name>
</gene>
<feature type="region of interest" description="Disordered" evidence="1">
    <location>
        <begin position="851"/>
        <end position="911"/>
    </location>
</feature>
<feature type="compositionally biased region" description="Polar residues" evidence="1">
    <location>
        <begin position="610"/>
        <end position="633"/>
    </location>
</feature>
<feature type="compositionally biased region" description="Polar residues" evidence="1">
    <location>
        <begin position="1002"/>
        <end position="1012"/>
    </location>
</feature>
<feature type="compositionally biased region" description="Polar residues" evidence="1">
    <location>
        <begin position="1097"/>
        <end position="1116"/>
    </location>
</feature>
<feature type="compositionally biased region" description="Basic and acidic residues" evidence="1">
    <location>
        <begin position="710"/>
        <end position="723"/>
    </location>
</feature>
<dbReference type="RefSeq" id="XP_024742980.1">
    <property type="nucleotide sequence ID" value="XM_024870669.1"/>
</dbReference>
<feature type="compositionally biased region" description="Low complexity" evidence="1">
    <location>
        <begin position="129"/>
        <end position="143"/>
    </location>
</feature>
<feature type="compositionally biased region" description="Basic and acidic residues" evidence="1">
    <location>
        <begin position="398"/>
        <end position="421"/>
    </location>
</feature>